<dbReference type="EMBL" id="JBANQN010000011">
    <property type="protein sequence ID" value="KAK6775965.1"/>
    <property type="molecule type" value="Genomic_DNA"/>
</dbReference>
<accession>A0AAN8SWV7</accession>
<dbReference type="AlphaFoldDB" id="A0AAN8SWV7"/>
<organism evidence="1 2">
    <name type="scientific">Solanum bulbocastanum</name>
    <name type="common">Wild potato</name>
    <dbReference type="NCBI Taxonomy" id="147425"/>
    <lineage>
        <taxon>Eukaryota</taxon>
        <taxon>Viridiplantae</taxon>
        <taxon>Streptophyta</taxon>
        <taxon>Embryophyta</taxon>
        <taxon>Tracheophyta</taxon>
        <taxon>Spermatophyta</taxon>
        <taxon>Magnoliopsida</taxon>
        <taxon>eudicotyledons</taxon>
        <taxon>Gunneridae</taxon>
        <taxon>Pentapetalae</taxon>
        <taxon>asterids</taxon>
        <taxon>lamiids</taxon>
        <taxon>Solanales</taxon>
        <taxon>Solanaceae</taxon>
        <taxon>Solanoideae</taxon>
        <taxon>Solaneae</taxon>
        <taxon>Solanum</taxon>
    </lineage>
</organism>
<keyword evidence="2" id="KW-1185">Reference proteome</keyword>
<evidence type="ECO:0000313" key="2">
    <source>
        <dbReference type="Proteomes" id="UP001371456"/>
    </source>
</evidence>
<comment type="caution">
    <text evidence="1">The sequence shown here is derived from an EMBL/GenBank/DDBJ whole genome shotgun (WGS) entry which is preliminary data.</text>
</comment>
<proteinExistence type="predicted"/>
<gene>
    <name evidence="1" type="ORF">RDI58_026966</name>
</gene>
<sequence length="63" mass="7511">MNYPLVEYFLISMSIMTTTMRRIQHWLMLVSLQMRQLLRRGIPQKLRFSLAASARKNFPLSKP</sequence>
<evidence type="ECO:0000313" key="1">
    <source>
        <dbReference type="EMBL" id="KAK6775965.1"/>
    </source>
</evidence>
<name>A0AAN8SWV7_SOLBU</name>
<dbReference type="Proteomes" id="UP001371456">
    <property type="component" value="Unassembled WGS sequence"/>
</dbReference>
<protein>
    <submittedName>
        <fullName evidence="1">Uncharacterized protein</fullName>
    </submittedName>
</protein>
<reference evidence="1 2" key="1">
    <citation type="submission" date="2024-02" db="EMBL/GenBank/DDBJ databases">
        <title>de novo genome assembly of Solanum bulbocastanum strain 11H21.</title>
        <authorList>
            <person name="Hosaka A.J."/>
        </authorList>
    </citation>
    <scope>NUCLEOTIDE SEQUENCE [LARGE SCALE GENOMIC DNA]</scope>
    <source>
        <tissue evidence="1">Young leaves</tissue>
    </source>
</reference>